<feature type="compositionally biased region" description="Basic residues" evidence="1">
    <location>
        <begin position="148"/>
        <end position="161"/>
    </location>
</feature>
<dbReference type="GeneID" id="85354142"/>
<feature type="compositionally biased region" description="Acidic residues" evidence="1">
    <location>
        <begin position="17"/>
        <end position="29"/>
    </location>
</feature>
<keyword evidence="3" id="KW-1185">Reference proteome</keyword>
<dbReference type="AlphaFoldDB" id="A0AA39J4R4"/>
<dbReference type="EMBL" id="JAUEPS010000157">
    <property type="protein sequence ID" value="KAK0435236.1"/>
    <property type="molecule type" value="Genomic_DNA"/>
</dbReference>
<proteinExistence type="predicted"/>
<sequence length="171" mass="19097">MSAFLDLEASVAHDGDDQSSDSEYEGEDNFIVEEEDWDKTTDSPDVDLIANLSAPFVEEDRWGSLLERARACASTSESLPNGSKGFDLGLLDAAPELWVLSCIGIKAPFIMPHMEKQVWLEADMSADLKSWLIYLVLSVAINRSTKDRHSHFGGRYTRRSKAKDGVRSELR</sequence>
<dbReference type="RefSeq" id="XP_060321930.1">
    <property type="nucleotide sequence ID" value="XM_060470594.1"/>
</dbReference>
<name>A0AA39J4R4_ARMTA</name>
<comment type="caution">
    <text evidence="2">The sequence shown here is derived from an EMBL/GenBank/DDBJ whole genome shotgun (WGS) entry which is preliminary data.</text>
</comment>
<organism evidence="2 3">
    <name type="scientific">Armillaria tabescens</name>
    <name type="common">Ringless honey mushroom</name>
    <name type="synonym">Agaricus tabescens</name>
    <dbReference type="NCBI Taxonomy" id="1929756"/>
    <lineage>
        <taxon>Eukaryota</taxon>
        <taxon>Fungi</taxon>
        <taxon>Dikarya</taxon>
        <taxon>Basidiomycota</taxon>
        <taxon>Agaricomycotina</taxon>
        <taxon>Agaricomycetes</taxon>
        <taxon>Agaricomycetidae</taxon>
        <taxon>Agaricales</taxon>
        <taxon>Marasmiineae</taxon>
        <taxon>Physalacriaceae</taxon>
        <taxon>Desarmillaria</taxon>
    </lineage>
</organism>
<reference evidence="2" key="1">
    <citation type="submission" date="2023-06" db="EMBL/GenBank/DDBJ databases">
        <authorList>
            <consortium name="Lawrence Berkeley National Laboratory"/>
            <person name="Ahrendt S."/>
            <person name="Sahu N."/>
            <person name="Indic B."/>
            <person name="Wong-Bajracharya J."/>
            <person name="Merenyi Z."/>
            <person name="Ke H.-M."/>
            <person name="Monk M."/>
            <person name="Kocsube S."/>
            <person name="Drula E."/>
            <person name="Lipzen A."/>
            <person name="Balint B."/>
            <person name="Henrissat B."/>
            <person name="Andreopoulos B."/>
            <person name="Martin F.M."/>
            <person name="Harder C.B."/>
            <person name="Rigling D."/>
            <person name="Ford K.L."/>
            <person name="Foster G.D."/>
            <person name="Pangilinan J."/>
            <person name="Papanicolaou A."/>
            <person name="Barry K."/>
            <person name="LaButti K."/>
            <person name="Viragh M."/>
            <person name="Koriabine M."/>
            <person name="Yan M."/>
            <person name="Riley R."/>
            <person name="Champramary S."/>
            <person name="Plett K.L."/>
            <person name="Tsai I.J."/>
            <person name="Slot J."/>
            <person name="Sipos G."/>
            <person name="Plett J."/>
            <person name="Nagy L.G."/>
            <person name="Grigoriev I.V."/>
        </authorList>
    </citation>
    <scope>NUCLEOTIDE SEQUENCE</scope>
    <source>
        <strain evidence="2">CCBAS 213</strain>
    </source>
</reference>
<feature type="region of interest" description="Disordered" evidence="1">
    <location>
        <begin position="148"/>
        <end position="171"/>
    </location>
</feature>
<evidence type="ECO:0000256" key="1">
    <source>
        <dbReference type="SAM" id="MobiDB-lite"/>
    </source>
</evidence>
<dbReference type="Proteomes" id="UP001175211">
    <property type="component" value="Unassembled WGS sequence"/>
</dbReference>
<gene>
    <name evidence="2" type="ORF">EV420DRAFT_1488152</name>
</gene>
<feature type="compositionally biased region" description="Basic and acidic residues" evidence="1">
    <location>
        <begin position="162"/>
        <end position="171"/>
    </location>
</feature>
<evidence type="ECO:0000313" key="3">
    <source>
        <dbReference type="Proteomes" id="UP001175211"/>
    </source>
</evidence>
<feature type="region of interest" description="Disordered" evidence="1">
    <location>
        <begin position="1"/>
        <end position="29"/>
    </location>
</feature>
<evidence type="ECO:0000313" key="2">
    <source>
        <dbReference type="EMBL" id="KAK0435236.1"/>
    </source>
</evidence>
<protein>
    <submittedName>
        <fullName evidence="2">Uncharacterized protein</fullName>
    </submittedName>
</protein>
<accession>A0AA39J4R4</accession>